<dbReference type="InterPro" id="IPR007325">
    <property type="entry name" value="KFase/CYL"/>
</dbReference>
<evidence type="ECO:0000313" key="4">
    <source>
        <dbReference type="EMBL" id="CAG2190391.1"/>
    </source>
</evidence>
<dbReference type="Pfam" id="PF04199">
    <property type="entry name" value="Cyclase"/>
    <property type="match status" value="1"/>
</dbReference>
<dbReference type="Pfam" id="PF00059">
    <property type="entry name" value="Lectin_C"/>
    <property type="match status" value="1"/>
</dbReference>
<feature type="domain" description="C-type lectin" evidence="3">
    <location>
        <begin position="7"/>
        <end position="72"/>
    </location>
</feature>
<dbReference type="Proteomes" id="UP000683360">
    <property type="component" value="Unassembled WGS sequence"/>
</dbReference>
<dbReference type="SUPFAM" id="SSF102198">
    <property type="entry name" value="Putative cyclase"/>
    <property type="match status" value="1"/>
</dbReference>
<dbReference type="PROSITE" id="PS50041">
    <property type="entry name" value="C_TYPE_LECTIN_2"/>
    <property type="match status" value="1"/>
</dbReference>
<evidence type="ECO:0000256" key="2">
    <source>
        <dbReference type="ARBA" id="ARBA00023157"/>
    </source>
</evidence>
<organism evidence="4 5">
    <name type="scientific">Mytilus edulis</name>
    <name type="common">Blue mussel</name>
    <dbReference type="NCBI Taxonomy" id="6550"/>
    <lineage>
        <taxon>Eukaryota</taxon>
        <taxon>Metazoa</taxon>
        <taxon>Spiralia</taxon>
        <taxon>Lophotrochozoa</taxon>
        <taxon>Mollusca</taxon>
        <taxon>Bivalvia</taxon>
        <taxon>Autobranchia</taxon>
        <taxon>Pteriomorphia</taxon>
        <taxon>Mytilida</taxon>
        <taxon>Mytiloidea</taxon>
        <taxon>Mytilidae</taxon>
        <taxon>Mytilinae</taxon>
        <taxon>Mytilus</taxon>
    </lineage>
</organism>
<dbReference type="PANTHER" id="PTHR43564">
    <property type="entry name" value="KYNURENINE FORMAMIDASE-LIKE PROTEIN"/>
    <property type="match status" value="1"/>
</dbReference>
<dbReference type="InterPro" id="IPR018378">
    <property type="entry name" value="C-type_lectin_CS"/>
</dbReference>
<accession>A0A8S3Q352</accession>
<reference evidence="4" key="1">
    <citation type="submission" date="2021-03" db="EMBL/GenBank/DDBJ databases">
        <authorList>
            <person name="Bekaert M."/>
        </authorList>
    </citation>
    <scope>NUCLEOTIDE SEQUENCE</scope>
</reference>
<dbReference type="Gene3D" id="3.50.30.50">
    <property type="entry name" value="Putative cyclase"/>
    <property type="match status" value="1"/>
</dbReference>
<comment type="caution">
    <text evidence="4">The sequence shown here is derived from an EMBL/GenBank/DDBJ whole genome shotgun (WGS) entry which is preliminary data.</text>
</comment>
<dbReference type="InterPro" id="IPR037175">
    <property type="entry name" value="KFase_sf"/>
</dbReference>
<evidence type="ECO:0000256" key="1">
    <source>
        <dbReference type="ARBA" id="ARBA00007865"/>
    </source>
</evidence>
<dbReference type="GO" id="GO:0004061">
    <property type="term" value="F:arylformamidase activity"/>
    <property type="evidence" value="ECO:0007669"/>
    <property type="project" value="InterPro"/>
</dbReference>
<name>A0A8S3Q352_MYTED</name>
<dbReference type="InterPro" id="IPR016187">
    <property type="entry name" value="CTDL_fold"/>
</dbReference>
<dbReference type="PROSITE" id="PS00615">
    <property type="entry name" value="C_TYPE_LECTIN_1"/>
    <property type="match status" value="1"/>
</dbReference>
<sequence length="458" mass="51990">MQSIGHWLGGTDEQEENVWIWSPSQNLFTYTNWDYEEPNNLNGNENCLALSSAFEFAWYDGNCNTLLPFICEKDSLACPNGWLKNGNKCYYFSDELNTWTDAKIACEAEEGMLVEVDSKCENEFVKMSARESSMYIQCIKMQVEQTNKKKVFGYGHTVRTLSPLLIGKRENQTMRKATNIALRRRSSTGMHGMIDDVTIQCDLSVKKRSSCTDIRVVDLSHVHGPKPITAPFFPQYNFTIVNRSYSPELGGNWFEVNYIGTSEHSGTHIDAPSHFYRGKLRMHQIPLERLYGPGVIIDVKNQVSRNHGYKVSILDIRRWETYHGRIPNGAVVLMNSGWYKRYPDPFKVFDTNNISDITSYRFPSFDFNALKFLANQRSVHAVGSDSPSIYTSPSFPPEFSGFVVLFKRNIPVVLSVTNVDRLPSSGSTIFIPAINIYDGSGAPVRIFATVPVSKTKYN</sequence>
<proteinExistence type="inferred from homology"/>
<comment type="similarity">
    <text evidence="1">Belongs to the Cyclase 1 superfamily.</text>
</comment>
<keyword evidence="5" id="KW-1185">Reference proteome</keyword>
<keyword evidence="2" id="KW-1015">Disulfide bond</keyword>
<dbReference type="Gene3D" id="3.10.100.10">
    <property type="entry name" value="Mannose-Binding Protein A, subunit A"/>
    <property type="match status" value="2"/>
</dbReference>
<dbReference type="SUPFAM" id="SSF56436">
    <property type="entry name" value="C-type lectin-like"/>
    <property type="match status" value="2"/>
</dbReference>
<dbReference type="InterPro" id="IPR016186">
    <property type="entry name" value="C-type_lectin-like/link_sf"/>
</dbReference>
<dbReference type="CDD" id="cd00037">
    <property type="entry name" value="CLECT"/>
    <property type="match status" value="1"/>
</dbReference>
<dbReference type="AlphaFoldDB" id="A0A8S3Q352"/>
<dbReference type="InterPro" id="IPR001304">
    <property type="entry name" value="C-type_lectin-like"/>
</dbReference>
<dbReference type="PANTHER" id="PTHR43564:SF2">
    <property type="entry name" value="BLR6059 PROTEIN"/>
    <property type="match status" value="1"/>
</dbReference>
<dbReference type="GO" id="GO:0019441">
    <property type="term" value="P:L-tryptophan catabolic process to kynurenine"/>
    <property type="evidence" value="ECO:0007669"/>
    <property type="project" value="InterPro"/>
</dbReference>
<evidence type="ECO:0000313" key="5">
    <source>
        <dbReference type="Proteomes" id="UP000683360"/>
    </source>
</evidence>
<gene>
    <name evidence="4" type="ORF">MEDL_5683</name>
</gene>
<evidence type="ECO:0000259" key="3">
    <source>
        <dbReference type="PROSITE" id="PS50041"/>
    </source>
</evidence>
<dbReference type="OrthoDB" id="7108654at2759"/>
<protein>
    <recommendedName>
        <fullName evidence="3">C-type lectin domain-containing protein</fullName>
    </recommendedName>
</protein>
<dbReference type="EMBL" id="CAJPWZ010000327">
    <property type="protein sequence ID" value="CAG2190391.1"/>
    <property type="molecule type" value="Genomic_DNA"/>
</dbReference>